<name>A0A0M0KBI0_ALKHA</name>
<protein>
    <submittedName>
        <fullName evidence="2">Uncharacterized protein</fullName>
    </submittedName>
</protein>
<accession>A0A4Y7WN06</accession>
<dbReference type="EMBL" id="LILD01000014">
    <property type="protein sequence ID" value="KOO36201.1"/>
    <property type="molecule type" value="Genomic_DNA"/>
</dbReference>
<feature type="transmembrane region" description="Helical" evidence="1">
    <location>
        <begin position="12"/>
        <end position="38"/>
    </location>
</feature>
<proteinExistence type="predicted"/>
<organism evidence="2">
    <name type="scientific">Halalkalibacterium halodurans</name>
    <name type="common">Bacillus halodurans</name>
    <dbReference type="NCBI Taxonomy" id="86665"/>
    <lineage>
        <taxon>Bacteria</taxon>
        <taxon>Bacillati</taxon>
        <taxon>Bacillota</taxon>
        <taxon>Bacilli</taxon>
        <taxon>Bacillales</taxon>
        <taxon>Bacillaceae</taxon>
        <taxon>Halalkalibacterium (ex Joshi et al. 2022)</taxon>
    </lineage>
</organism>
<dbReference type="AlphaFoldDB" id="A0A0M0KBI0"/>
<dbReference type="PATRIC" id="fig|136160.3.peg.3685"/>
<sequence length="82" mass="9091">MFFFISSLLVVIFAFLTPVSFFFPVVAIVGAIIGIYRIRKKPKTTLLKMAAFIFVLGLMAAILNMVYYGLPIIGDVDMIGQP</sequence>
<dbReference type="RefSeq" id="WP_053432428.1">
    <property type="nucleotide sequence ID" value="NZ_LILD02000006.1"/>
</dbReference>
<accession>A0A0M0KBI0</accession>
<keyword evidence="1" id="KW-1133">Transmembrane helix</keyword>
<gene>
    <name evidence="2" type="ORF">AMD02_18590</name>
</gene>
<keyword evidence="1" id="KW-0812">Transmembrane</keyword>
<comment type="caution">
    <text evidence="2">The sequence shown here is derived from an EMBL/GenBank/DDBJ whole genome shotgun (WGS) entry which is preliminary data.</text>
</comment>
<reference evidence="2" key="1">
    <citation type="submission" date="2015-08" db="EMBL/GenBank/DDBJ databases">
        <title>Complete DNA Sequence of Pseudomonas syringae pv. actinidiae, the Causal Agent of Kiwifruit Canker Disease.</title>
        <authorList>
            <person name="Rikkerink E.H.A."/>
            <person name="Fineran P.C."/>
        </authorList>
    </citation>
    <scope>NUCLEOTIDE SEQUENCE</scope>
    <source>
        <strain evidence="2">DSM 13666</strain>
    </source>
</reference>
<evidence type="ECO:0000256" key="1">
    <source>
        <dbReference type="SAM" id="Phobius"/>
    </source>
</evidence>
<feature type="transmembrane region" description="Helical" evidence="1">
    <location>
        <begin position="50"/>
        <end position="70"/>
    </location>
</feature>
<evidence type="ECO:0000313" key="2">
    <source>
        <dbReference type="EMBL" id="KOO36201.1"/>
    </source>
</evidence>
<keyword evidence="1" id="KW-0472">Membrane</keyword>